<evidence type="ECO:0000313" key="2">
    <source>
        <dbReference type="EMBL" id="EFJ03697.1"/>
    </source>
</evidence>
<dbReference type="AlphaFoldDB" id="D8PPT3"/>
<feature type="region of interest" description="Disordered" evidence="1">
    <location>
        <begin position="1"/>
        <end position="22"/>
    </location>
</feature>
<dbReference type="GeneID" id="9584905"/>
<dbReference type="VEuPathDB" id="FungiDB:SCHCODRAFT_02684533"/>
<reference evidence="2 3" key="1">
    <citation type="journal article" date="2010" name="Nat. Biotechnol.">
        <title>Genome sequence of the model mushroom Schizophyllum commune.</title>
        <authorList>
            <person name="Ohm R.A."/>
            <person name="de Jong J.F."/>
            <person name="Lugones L.G."/>
            <person name="Aerts A."/>
            <person name="Kothe E."/>
            <person name="Stajich J.E."/>
            <person name="de Vries R.P."/>
            <person name="Record E."/>
            <person name="Levasseur A."/>
            <person name="Baker S.E."/>
            <person name="Bartholomew K.A."/>
            <person name="Coutinho P.M."/>
            <person name="Erdmann S."/>
            <person name="Fowler T.J."/>
            <person name="Gathman A.C."/>
            <person name="Lombard V."/>
            <person name="Henrissat B."/>
            <person name="Knabe N."/>
            <person name="Kuees U."/>
            <person name="Lilly W.W."/>
            <person name="Lindquist E."/>
            <person name="Lucas S."/>
            <person name="Magnuson J.K."/>
            <person name="Piumi F."/>
            <person name="Raudaskoski M."/>
            <person name="Salamov A."/>
            <person name="Schmutz J."/>
            <person name="Schwarze F.W.M.R."/>
            <person name="vanKuyk P.A."/>
            <person name="Horton J.S."/>
            <person name="Grigoriev I.V."/>
            <person name="Woesten H.A.B."/>
        </authorList>
    </citation>
    <scope>NUCLEOTIDE SEQUENCE [LARGE SCALE GENOMIC DNA]</scope>
    <source>
        <strain evidence="3">H4-8 / FGSC 9210</strain>
    </source>
</reference>
<accession>D8PPT3</accession>
<evidence type="ECO:0000256" key="1">
    <source>
        <dbReference type="SAM" id="MobiDB-lite"/>
    </source>
</evidence>
<proteinExistence type="predicted"/>
<organism evidence="3">
    <name type="scientific">Schizophyllum commune (strain H4-8 / FGSC 9210)</name>
    <name type="common">Split gill fungus</name>
    <dbReference type="NCBI Taxonomy" id="578458"/>
    <lineage>
        <taxon>Eukaryota</taxon>
        <taxon>Fungi</taxon>
        <taxon>Dikarya</taxon>
        <taxon>Basidiomycota</taxon>
        <taxon>Agaricomycotina</taxon>
        <taxon>Agaricomycetes</taxon>
        <taxon>Agaricomycetidae</taxon>
        <taxon>Agaricales</taxon>
        <taxon>Schizophyllaceae</taxon>
        <taxon>Schizophyllum</taxon>
    </lineage>
</organism>
<dbReference type="KEGG" id="scm:SCHCO_02684533"/>
<dbReference type="EMBL" id="GL377302">
    <property type="protein sequence ID" value="EFJ03697.1"/>
    <property type="molecule type" value="Genomic_DNA"/>
</dbReference>
<dbReference type="Proteomes" id="UP000007431">
    <property type="component" value="Unassembled WGS sequence"/>
</dbReference>
<dbReference type="InParanoid" id="D8PPT3"/>
<dbReference type="RefSeq" id="XP_003038599.1">
    <property type="nucleotide sequence ID" value="XM_003038553.1"/>
</dbReference>
<sequence length="139" mass="16181">MYELVRTEGFGQSEAGEEKLTDTEHRALVRAREKLTFAWVMNSGIMAPKVPRPSDGRHGYLNCVESTRLGDSKYCEVIREAKIIEQYMNDAICGFKALIDIDWEKHGFCQKCADDRRSAWRELREKEWLNLDEYLSELS</sequence>
<dbReference type="OrthoDB" id="2746456at2759"/>
<gene>
    <name evidence="2" type="ORF">SCHCODRAFT_84147</name>
</gene>
<keyword evidence="3" id="KW-1185">Reference proteome</keyword>
<dbReference type="HOGENOM" id="CLU_1846256_0_0_1"/>
<evidence type="ECO:0000313" key="3">
    <source>
        <dbReference type="Proteomes" id="UP000007431"/>
    </source>
</evidence>
<protein>
    <submittedName>
        <fullName evidence="2">Expressed protein</fullName>
    </submittedName>
</protein>
<name>D8PPT3_SCHCM</name>